<keyword evidence="7" id="KW-0233">DNA recombination</keyword>
<keyword evidence="5 7" id="KW-0378">Hydrolase</keyword>
<evidence type="ECO:0000256" key="2">
    <source>
        <dbReference type="ARBA" id="ARBA00011322"/>
    </source>
</evidence>
<dbReference type="EMBL" id="CP072648">
    <property type="protein sequence ID" value="QUW02149.1"/>
    <property type="molecule type" value="Genomic_DNA"/>
</dbReference>
<dbReference type="Proteomes" id="UP000676506">
    <property type="component" value="Chromosome 1"/>
</dbReference>
<evidence type="ECO:0000256" key="1">
    <source>
        <dbReference type="ARBA" id="ARBA00010555"/>
    </source>
</evidence>
<dbReference type="CDD" id="cd00840">
    <property type="entry name" value="MPP_Mre11_N"/>
    <property type="match status" value="1"/>
</dbReference>
<accession>A0ABX8B669</accession>
<name>A0ABX8B669_9BACT</name>
<dbReference type="InterPro" id="IPR041796">
    <property type="entry name" value="Mre11_N"/>
</dbReference>
<gene>
    <name evidence="7" type="primary">sbcD</name>
    <name evidence="11" type="ORF">J8C06_07190</name>
</gene>
<feature type="domain" description="Nuclease SbcCD subunit D C-terminal" evidence="10">
    <location>
        <begin position="278"/>
        <end position="381"/>
    </location>
</feature>
<comment type="similarity">
    <text evidence="1 7">Belongs to the SbcD family.</text>
</comment>
<evidence type="ECO:0000259" key="9">
    <source>
        <dbReference type="Pfam" id="PF00149"/>
    </source>
</evidence>
<organism evidence="11 12">
    <name type="scientific">Chloracidobacterium validum</name>
    <dbReference type="NCBI Taxonomy" id="2821543"/>
    <lineage>
        <taxon>Bacteria</taxon>
        <taxon>Pseudomonadati</taxon>
        <taxon>Acidobacteriota</taxon>
        <taxon>Terriglobia</taxon>
        <taxon>Terriglobales</taxon>
        <taxon>Acidobacteriaceae</taxon>
        <taxon>Chloracidobacterium</taxon>
    </lineage>
</organism>
<dbReference type="PANTHER" id="PTHR30337">
    <property type="entry name" value="COMPONENT OF ATP-DEPENDENT DSDNA EXONUCLEASE"/>
    <property type="match status" value="1"/>
</dbReference>
<keyword evidence="6 7" id="KW-0269">Exonuclease</keyword>
<evidence type="ECO:0000259" key="10">
    <source>
        <dbReference type="Pfam" id="PF12320"/>
    </source>
</evidence>
<sequence>MRLLHTSDWHLGATLGDVARDAEHQRFLDWLVTTIEQEQVDALLIAGDIFDTANPPATAQRMYYEFLARCRERAPNLDMVVIGGNHDSAGRLDAPAELLNVFRVRVVGGLPYAPGDKLDIDRLLVPLRAANGTTAAWCIAMPFIRPFDVGAAENFLAGVAALYAECLAAARARRQPGQALIAMGHAFLVGGQLSDTERPIQRGNLDALPVDLFPDDIAYVALGHLHRAQSVAGKAHVRYSGSPLPLSFAECTYQHRVILVDVDGERAAQIRPLSIPRARDLKRIPLTSAASLEEVKLELRQLPRTPTEPGALPPLVEIHIQLDKPEPTLRADIETASKGAWAEIVSIQVHHPSTGGEGSSPCPDQPRQSLDPTDVFLRRYGTKYPHRPDPPQPLKDAFQELLEKVQSNLAEEVKPQP</sequence>
<keyword evidence="12" id="KW-1185">Reference proteome</keyword>
<dbReference type="InterPro" id="IPR050535">
    <property type="entry name" value="DNA_Repair-Maintenance_Comp"/>
</dbReference>
<evidence type="ECO:0000313" key="12">
    <source>
        <dbReference type="Proteomes" id="UP000676506"/>
    </source>
</evidence>
<keyword evidence="7" id="KW-0255">Endonuclease</keyword>
<dbReference type="Pfam" id="PF12320">
    <property type="entry name" value="SbcD_C"/>
    <property type="match status" value="1"/>
</dbReference>
<protein>
    <recommendedName>
        <fullName evidence="3 7">Nuclease SbcCD subunit D</fullName>
    </recommendedName>
</protein>
<dbReference type="InterPro" id="IPR026843">
    <property type="entry name" value="SbcD_C"/>
</dbReference>
<dbReference type="RefSeq" id="WP_211428039.1">
    <property type="nucleotide sequence ID" value="NZ_CP072648.1"/>
</dbReference>
<dbReference type="InterPro" id="IPR029052">
    <property type="entry name" value="Metallo-depent_PP-like"/>
</dbReference>
<evidence type="ECO:0000256" key="3">
    <source>
        <dbReference type="ARBA" id="ARBA00013365"/>
    </source>
</evidence>
<evidence type="ECO:0000256" key="4">
    <source>
        <dbReference type="ARBA" id="ARBA00022722"/>
    </source>
</evidence>
<evidence type="ECO:0000313" key="11">
    <source>
        <dbReference type="EMBL" id="QUW02149.1"/>
    </source>
</evidence>
<dbReference type="NCBIfam" id="TIGR00619">
    <property type="entry name" value="sbcd"/>
    <property type="match status" value="1"/>
</dbReference>
<feature type="region of interest" description="Disordered" evidence="8">
    <location>
        <begin position="351"/>
        <end position="396"/>
    </location>
</feature>
<dbReference type="Pfam" id="PF00149">
    <property type="entry name" value="Metallophos"/>
    <property type="match status" value="1"/>
</dbReference>
<keyword evidence="7" id="KW-0235">DNA replication</keyword>
<keyword evidence="4 7" id="KW-0540">Nuclease</keyword>
<evidence type="ECO:0000256" key="5">
    <source>
        <dbReference type="ARBA" id="ARBA00022801"/>
    </source>
</evidence>
<proteinExistence type="inferred from homology"/>
<evidence type="ECO:0000256" key="6">
    <source>
        <dbReference type="ARBA" id="ARBA00022839"/>
    </source>
</evidence>
<dbReference type="GO" id="GO:0004527">
    <property type="term" value="F:exonuclease activity"/>
    <property type="evidence" value="ECO:0007669"/>
    <property type="project" value="UniProtKB-KW"/>
</dbReference>
<comment type="subunit">
    <text evidence="2 7">Heterodimer of SbcC and SbcD.</text>
</comment>
<comment type="function">
    <text evidence="7">SbcCD cleaves DNA hairpin structures. These structures can inhibit DNA replication and are intermediates in certain DNA recombination reactions. The complex acts as a 3'-&gt;5' double strand exonuclease that can open hairpins. It also has a 5' single-strand endonuclease activity.</text>
</comment>
<reference evidence="11 12" key="1">
    <citation type="submission" date="2021-03" db="EMBL/GenBank/DDBJ databases">
        <title>Genomic and phenotypic characterization of Chloracidobacterium isolates provides evidence for multiple species.</title>
        <authorList>
            <person name="Saini M.K."/>
            <person name="Costas A.M.G."/>
            <person name="Tank M."/>
            <person name="Bryant D.A."/>
        </authorList>
    </citation>
    <scope>NUCLEOTIDE SEQUENCE [LARGE SCALE GENOMIC DNA]</scope>
    <source>
        <strain evidence="11 12">BV2-C</strain>
    </source>
</reference>
<dbReference type="InterPro" id="IPR004593">
    <property type="entry name" value="SbcD"/>
</dbReference>
<evidence type="ECO:0000256" key="7">
    <source>
        <dbReference type="RuleBase" id="RU363069"/>
    </source>
</evidence>
<dbReference type="Gene3D" id="3.60.21.10">
    <property type="match status" value="1"/>
</dbReference>
<feature type="domain" description="Calcineurin-like phosphoesterase" evidence="9">
    <location>
        <begin position="1"/>
        <end position="227"/>
    </location>
</feature>
<evidence type="ECO:0000256" key="8">
    <source>
        <dbReference type="SAM" id="MobiDB-lite"/>
    </source>
</evidence>
<dbReference type="InterPro" id="IPR004843">
    <property type="entry name" value="Calcineurin-like_PHP"/>
</dbReference>
<dbReference type="SUPFAM" id="SSF56300">
    <property type="entry name" value="Metallo-dependent phosphatases"/>
    <property type="match status" value="1"/>
</dbReference>
<dbReference type="PANTHER" id="PTHR30337:SF0">
    <property type="entry name" value="NUCLEASE SBCCD SUBUNIT D"/>
    <property type="match status" value="1"/>
</dbReference>